<keyword evidence="2" id="KW-1185">Reference proteome</keyword>
<sequence>MSLLASSRFFGRSCISSAKNNADGIFSQLSNSVTRSSTYKLNMKGDRIDPWKSPLCLMNGSDDEPLMLTVE</sequence>
<proteinExistence type="predicted"/>
<name>A0A1R1XYM6_9FUNG</name>
<organism evidence="1 2">
    <name type="scientific">Smittium culicis</name>
    <dbReference type="NCBI Taxonomy" id="133412"/>
    <lineage>
        <taxon>Eukaryota</taxon>
        <taxon>Fungi</taxon>
        <taxon>Fungi incertae sedis</taxon>
        <taxon>Zoopagomycota</taxon>
        <taxon>Kickxellomycotina</taxon>
        <taxon>Harpellomycetes</taxon>
        <taxon>Harpellales</taxon>
        <taxon>Legeriomycetaceae</taxon>
        <taxon>Smittium</taxon>
    </lineage>
</organism>
<evidence type="ECO:0000313" key="2">
    <source>
        <dbReference type="Proteomes" id="UP000187429"/>
    </source>
</evidence>
<dbReference type="AlphaFoldDB" id="A0A1R1XYM6"/>
<reference evidence="2" key="1">
    <citation type="submission" date="2017-01" db="EMBL/GenBank/DDBJ databases">
        <authorList>
            <person name="Wang Y."/>
            <person name="White M."/>
            <person name="Kvist S."/>
            <person name="Moncalvo J.-M."/>
        </authorList>
    </citation>
    <scope>NUCLEOTIDE SEQUENCE [LARGE SCALE GENOMIC DNA]</scope>
    <source>
        <strain evidence="2">ID-206-W2</strain>
    </source>
</reference>
<comment type="caution">
    <text evidence="1">The sequence shown here is derived from an EMBL/GenBank/DDBJ whole genome shotgun (WGS) entry which is preliminary data.</text>
</comment>
<protein>
    <submittedName>
        <fullName evidence="1">Uncharacterized protein</fullName>
    </submittedName>
</protein>
<gene>
    <name evidence="1" type="ORF">AYI69_g6467</name>
</gene>
<accession>A0A1R1XYM6</accession>
<dbReference type="Proteomes" id="UP000187429">
    <property type="component" value="Unassembled WGS sequence"/>
</dbReference>
<dbReference type="EMBL" id="LSSM01002909">
    <property type="protein sequence ID" value="OMJ19797.1"/>
    <property type="molecule type" value="Genomic_DNA"/>
</dbReference>
<evidence type="ECO:0000313" key="1">
    <source>
        <dbReference type="EMBL" id="OMJ19797.1"/>
    </source>
</evidence>